<dbReference type="InterPro" id="IPR007739">
    <property type="entry name" value="RgpF"/>
</dbReference>
<evidence type="ECO:0000313" key="2">
    <source>
        <dbReference type="Proteomes" id="UP000322110"/>
    </source>
</evidence>
<sequence>MFYSNGPLTREAEAKLRGVVDDVVLRPNEGFDVLAYKEGLERIGYNREGLYDEVLMVNHTCYGPVFPFAELFGEMQGRECDFWGVSAHAEMTPNPMTGTGTLPYHLNTNFIAVRAGLLGSRSFRQYWDGISASQSYEQAILSHEARFTEYFTRLGYRAACYLDRRDYGTHYPAMLNLDETLLDRNPLIKRRAFFHDPRLFEHYAADLPRALRILAEHSDYDPELIWRNVVRFAELRTLNTNAALTSVLPDVRLQPGELPDYGAIAVCVHVYYTDMLDEILALTDTIPVPYDFIATTETEAKKRIIEDTVAGRKNIRNVIVRVVEQNRGRDMSALFIACRDLFLDDRYTAVCRL</sequence>
<dbReference type="Pfam" id="PF05045">
    <property type="entry name" value="RgpF"/>
    <property type="match status" value="1"/>
</dbReference>
<dbReference type="Proteomes" id="UP000322110">
    <property type="component" value="Unassembled WGS sequence"/>
</dbReference>
<gene>
    <name evidence="1" type="ORF">F0Q34_21515</name>
</gene>
<comment type="caution">
    <text evidence="1">The sequence shown here is derived from an EMBL/GenBank/DDBJ whole genome shotgun (WGS) entry which is preliminary data.</text>
</comment>
<dbReference type="AlphaFoldDB" id="A0A5B2TAQ6"/>
<feature type="non-terminal residue" evidence="1">
    <location>
        <position position="353"/>
    </location>
</feature>
<proteinExistence type="predicted"/>
<dbReference type="EMBL" id="VUKA01000065">
    <property type="protein sequence ID" value="KAA2211173.1"/>
    <property type="molecule type" value="Genomic_DNA"/>
</dbReference>
<protein>
    <submittedName>
        <fullName evidence="1">Uncharacterized protein</fullName>
    </submittedName>
</protein>
<evidence type="ECO:0000313" key="1">
    <source>
        <dbReference type="EMBL" id="KAA2211173.1"/>
    </source>
</evidence>
<organism evidence="1 2">
    <name type="scientific">Teichococcus oryzae</name>
    <dbReference type="NCBI Taxonomy" id="1608942"/>
    <lineage>
        <taxon>Bacteria</taxon>
        <taxon>Pseudomonadati</taxon>
        <taxon>Pseudomonadota</taxon>
        <taxon>Alphaproteobacteria</taxon>
        <taxon>Acetobacterales</taxon>
        <taxon>Roseomonadaceae</taxon>
        <taxon>Roseomonas</taxon>
    </lineage>
</organism>
<reference evidence="1 2" key="1">
    <citation type="journal article" date="2015" name="Int. J. Syst. Evol. Microbiol.">
        <title>Roseomonas oryzae sp. nov., isolated from paddy rhizosphere soil.</title>
        <authorList>
            <person name="Ramaprasad E.V."/>
            <person name="Sasikala Ch."/>
            <person name="Ramana Ch.V."/>
        </authorList>
    </citation>
    <scope>NUCLEOTIDE SEQUENCE [LARGE SCALE GENOMIC DNA]</scope>
    <source>
        <strain evidence="1 2">KCTC 42542</strain>
    </source>
</reference>
<accession>A0A5B2TAQ6</accession>
<name>A0A5B2TAQ6_9PROT</name>
<keyword evidence="2" id="KW-1185">Reference proteome</keyword>